<evidence type="ECO:0000313" key="3">
    <source>
        <dbReference type="Proteomes" id="UP000509241"/>
    </source>
</evidence>
<proteinExistence type="predicted"/>
<feature type="region of interest" description="Disordered" evidence="1">
    <location>
        <begin position="1"/>
        <end position="22"/>
    </location>
</feature>
<name>A0A7D5KQK6_9EURY</name>
<keyword evidence="3" id="KW-1185">Reference proteome</keyword>
<dbReference type="AlphaFoldDB" id="A0A7D5KQK6"/>
<dbReference type="Proteomes" id="UP000509241">
    <property type="component" value="Chromosome"/>
</dbReference>
<organism evidence="2 3">
    <name type="scientific">Natrinema halophilum</name>
    <dbReference type="NCBI Taxonomy" id="1699371"/>
    <lineage>
        <taxon>Archaea</taxon>
        <taxon>Methanobacteriati</taxon>
        <taxon>Methanobacteriota</taxon>
        <taxon>Stenosarchaea group</taxon>
        <taxon>Halobacteria</taxon>
        <taxon>Halobacteriales</taxon>
        <taxon>Natrialbaceae</taxon>
        <taxon>Natrinema</taxon>
    </lineage>
</organism>
<dbReference type="EMBL" id="CP058601">
    <property type="protein sequence ID" value="QLG47504.1"/>
    <property type="molecule type" value="Genomic_DNA"/>
</dbReference>
<evidence type="ECO:0000256" key="1">
    <source>
        <dbReference type="SAM" id="MobiDB-lite"/>
    </source>
</evidence>
<reference evidence="2 3" key="1">
    <citation type="submission" date="2020-07" db="EMBL/GenBank/DDBJ databases">
        <authorList>
            <person name="Cui H."/>
        </authorList>
    </citation>
    <scope>NUCLEOTIDE SEQUENCE [LARGE SCALE GENOMIC DNA]</scope>
    <source>
        <strain evidence="2 3">YPL8</strain>
    </source>
</reference>
<evidence type="ECO:0000313" key="2">
    <source>
        <dbReference type="EMBL" id="QLG47504.1"/>
    </source>
</evidence>
<protein>
    <submittedName>
        <fullName evidence="2">Uncharacterized protein</fullName>
    </submittedName>
</protein>
<accession>A0A7D5KQK6</accession>
<gene>
    <name evidence="2" type="ORF">HYG82_00895</name>
</gene>
<sequence length="76" mass="8639">MVDNEEEGHDAEAGETPASNTWIEVGIDIVACEPICTVYEDDPGDDNHHHQKDKNIHMVVRVITLNDRKSDRNRNE</sequence>